<sequence>MEDFIQVVLLFFIYSLIGWLWETVYCSLKAHHFVYRGFLVGPITPIYGFGVLAVLYFLQPLHDNLLLLYVSAAVLVTLLEYVTSFALEKLFHASWWDYKDVPLNINGRVAIPVSLFWGVGCVFIVRVVQPVVEQLVQRLSEQFGFYLPVVLLCIISMDLGYTLANLAAFQSAVQRLNQTVEKRTEELRTGLETSKKEVSRRLEWASYLREHPEEMANLPRLNFNQRRLLKSFPGLRLENVKNLEELKRLSENLRKKRK</sequence>
<feature type="transmembrane region" description="Helical" evidence="1">
    <location>
        <begin position="38"/>
        <end position="59"/>
    </location>
</feature>
<evidence type="ECO:0000256" key="1">
    <source>
        <dbReference type="SAM" id="Phobius"/>
    </source>
</evidence>
<keyword evidence="1" id="KW-0472">Membrane</keyword>
<protein>
    <recommendedName>
        <fullName evidence="4">ABC transporter permease</fullName>
    </recommendedName>
</protein>
<feature type="transmembrane region" description="Helical" evidence="1">
    <location>
        <begin position="108"/>
        <end position="125"/>
    </location>
</feature>
<feature type="transmembrane region" description="Helical" evidence="1">
    <location>
        <begin position="145"/>
        <end position="168"/>
    </location>
</feature>
<dbReference type="EMBL" id="MAEI02000001">
    <property type="protein sequence ID" value="MEO1781194.1"/>
    <property type="molecule type" value="Genomic_DNA"/>
</dbReference>
<feature type="transmembrane region" description="Helical" evidence="1">
    <location>
        <begin position="65"/>
        <end position="87"/>
    </location>
</feature>
<dbReference type="Pfam" id="PF06541">
    <property type="entry name" value="ABC_trans_CmpB"/>
    <property type="match status" value="1"/>
</dbReference>
<dbReference type="InterPro" id="IPR010540">
    <property type="entry name" value="CmpB_TMEM229"/>
</dbReference>
<keyword evidence="1" id="KW-0812">Transmembrane</keyword>
<keyword evidence="1" id="KW-1133">Transmembrane helix</keyword>
<dbReference type="RefSeq" id="WP_161870797.1">
    <property type="nucleotide sequence ID" value="NZ_MAEI02000001.1"/>
</dbReference>
<dbReference type="Proteomes" id="UP001429357">
    <property type="component" value="Unassembled WGS sequence"/>
</dbReference>
<proteinExistence type="predicted"/>
<evidence type="ECO:0000313" key="3">
    <source>
        <dbReference type="Proteomes" id="UP001429357"/>
    </source>
</evidence>
<feature type="transmembrane region" description="Helical" evidence="1">
    <location>
        <begin position="6"/>
        <end position="26"/>
    </location>
</feature>
<comment type="caution">
    <text evidence="2">The sequence shown here is derived from an EMBL/GenBank/DDBJ whole genome shotgun (WGS) entry which is preliminary data.</text>
</comment>
<accession>A0ABV0EZG4</accession>
<gene>
    <name evidence="2" type="ORF">BAU18_000773</name>
</gene>
<reference evidence="2" key="2">
    <citation type="submission" date="2024-02" db="EMBL/GenBank/DDBJ databases">
        <title>The Genome Sequence of Enterococcus diestrammenae JM9A.</title>
        <authorList>
            <person name="Earl A."/>
            <person name="Manson A."/>
            <person name="Gilmore M."/>
            <person name="Sanders J."/>
            <person name="Shea T."/>
            <person name="Howe W."/>
            <person name="Livny J."/>
            <person name="Cuomo C."/>
            <person name="Neafsey D."/>
            <person name="Birren B."/>
        </authorList>
    </citation>
    <scope>NUCLEOTIDE SEQUENCE</scope>
    <source>
        <strain evidence="2">JM9A</strain>
    </source>
</reference>
<keyword evidence="3" id="KW-1185">Reference proteome</keyword>
<name>A0ABV0EZG4_9ENTE</name>
<organism evidence="2 3">
    <name type="scientific">Enterococcus diestrammenae</name>
    <dbReference type="NCBI Taxonomy" id="1155073"/>
    <lineage>
        <taxon>Bacteria</taxon>
        <taxon>Bacillati</taxon>
        <taxon>Bacillota</taxon>
        <taxon>Bacilli</taxon>
        <taxon>Lactobacillales</taxon>
        <taxon>Enterococcaceae</taxon>
        <taxon>Enterococcus</taxon>
    </lineage>
</organism>
<reference evidence="2" key="1">
    <citation type="submission" date="2016-06" db="EMBL/GenBank/DDBJ databases">
        <authorList>
            <person name="Van Tyne D."/>
        </authorList>
    </citation>
    <scope>NUCLEOTIDE SEQUENCE</scope>
    <source>
        <strain evidence="2">JM9A</strain>
    </source>
</reference>
<evidence type="ECO:0008006" key="4">
    <source>
        <dbReference type="Google" id="ProtNLM"/>
    </source>
</evidence>
<evidence type="ECO:0000313" key="2">
    <source>
        <dbReference type="EMBL" id="MEO1781194.1"/>
    </source>
</evidence>